<keyword evidence="11" id="KW-0472">Membrane</keyword>
<evidence type="ECO:0000313" key="14">
    <source>
        <dbReference type="EMBL" id="KAF2112302.1"/>
    </source>
</evidence>
<keyword evidence="11" id="KW-1133">Transmembrane helix</keyword>
<feature type="compositionally biased region" description="Pro residues" evidence="10">
    <location>
        <begin position="296"/>
        <end position="308"/>
    </location>
</feature>
<dbReference type="GO" id="GO:0005576">
    <property type="term" value="C:extracellular region"/>
    <property type="evidence" value="ECO:0007669"/>
    <property type="project" value="UniProtKB-SubCell"/>
</dbReference>
<feature type="compositionally biased region" description="Polar residues" evidence="10">
    <location>
        <begin position="211"/>
        <end position="220"/>
    </location>
</feature>
<dbReference type="PROSITE" id="PS52012">
    <property type="entry name" value="CFEM"/>
    <property type="match status" value="1"/>
</dbReference>
<evidence type="ECO:0000259" key="13">
    <source>
        <dbReference type="PROSITE" id="PS52012"/>
    </source>
</evidence>
<gene>
    <name evidence="14" type="ORF">BDV96DRAFT_649103</name>
</gene>
<evidence type="ECO:0000256" key="4">
    <source>
        <dbReference type="ARBA" id="ARBA00022525"/>
    </source>
</evidence>
<proteinExistence type="inferred from homology"/>
<organism evidence="14 15">
    <name type="scientific">Lophiotrema nucula</name>
    <dbReference type="NCBI Taxonomy" id="690887"/>
    <lineage>
        <taxon>Eukaryota</taxon>
        <taxon>Fungi</taxon>
        <taxon>Dikarya</taxon>
        <taxon>Ascomycota</taxon>
        <taxon>Pezizomycotina</taxon>
        <taxon>Dothideomycetes</taxon>
        <taxon>Pleosporomycetidae</taxon>
        <taxon>Pleosporales</taxon>
        <taxon>Lophiotremataceae</taxon>
        <taxon>Lophiotrema</taxon>
    </lineage>
</organism>
<sequence length="410" mass="43214">MKPTMLLLALLLGVLQLVAAESVIDYTKVPSCAHQCATLAQAEANCVPPAAPVTDQAIYQSCVCESTLLTGLHSSGALCQQTGCSADDAQKISQYYIALCNGPVVQPVATSTTSSATNTLLTTSTATGTSKANGAGANGGLSATDKKKDYLSTHTKWIVMGVVIAVGIIGIWIGALFWKRRHDRKKEAKRANLAATNGPYHPSTPGHVTPASKSTVSHGVTPTPPPMTMSGANGMNMDGGVSGIAPPRGVPSMRSRSGTLQSLRYGNGSRTTLPPDPVVWGPHQHFAHANGSPNSSVPPSPSFPPPSDLHPVFRNHEALRSEPRSIGAYSYRDRRSIPPGGIPFTENGSYSGVRRPNTSEFPEQTTFREGPARSLNAVRSDPVLAPHHEGQIAEIAEPSPQKTPNKLRKA</sequence>
<keyword evidence="9" id="KW-0408">Iron</keyword>
<name>A0A6A5YYR6_9PLEO</name>
<dbReference type="EMBL" id="ML977331">
    <property type="protein sequence ID" value="KAF2112302.1"/>
    <property type="molecule type" value="Genomic_DNA"/>
</dbReference>
<comment type="subcellular location">
    <subcellularLocation>
        <location evidence="1">Membrane</location>
        <topology evidence="1">Lipid-anchor</topology>
        <topology evidence="1">GPI-anchor</topology>
    </subcellularLocation>
    <subcellularLocation>
        <location evidence="2">Secreted</location>
    </subcellularLocation>
</comment>
<dbReference type="Proteomes" id="UP000799770">
    <property type="component" value="Unassembled WGS sequence"/>
</dbReference>
<dbReference type="GO" id="GO:0098552">
    <property type="term" value="C:side of membrane"/>
    <property type="evidence" value="ECO:0007669"/>
    <property type="project" value="UniProtKB-KW"/>
</dbReference>
<dbReference type="AlphaFoldDB" id="A0A6A5YYR6"/>
<feature type="binding site" description="axial binding residue" evidence="9">
    <location>
        <position position="55"/>
    </location>
    <ligand>
        <name>heme</name>
        <dbReference type="ChEBI" id="CHEBI:30413"/>
    </ligand>
    <ligandPart>
        <name>Fe</name>
        <dbReference type="ChEBI" id="CHEBI:18248"/>
    </ligandPart>
</feature>
<evidence type="ECO:0000256" key="9">
    <source>
        <dbReference type="PROSITE-ProRule" id="PRU01356"/>
    </source>
</evidence>
<dbReference type="GO" id="GO:0046872">
    <property type="term" value="F:metal ion binding"/>
    <property type="evidence" value="ECO:0007669"/>
    <property type="project" value="UniProtKB-UniRule"/>
</dbReference>
<keyword evidence="9" id="KW-0479">Metal-binding</keyword>
<feature type="domain" description="CFEM" evidence="13">
    <location>
        <begin position="2"/>
        <end position="127"/>
    </location>
</feature>
<keyword evidence="9" id="KW-0349">Heme</keyword>
<evidence type="ECO:0000256" key="11">
    <source>
        <dbReference type="SAM" id="Phobius"/>
    </source>
</evidence>
<accession>A0A6A5YYR6</accession>
<protein>
    <recommendedName>
        <fullName evidence="13">CFEM domain-containing protein</fullName>
    </recommendedName>
</protein>
<evidence type="ECO:0000256" key="7">
    <source>
        <dbReference type="ARBA" id="ARBA00023157"/>
    </source>
</evidence>
<feature type="region of interest" description="Disordered" evidence="10">
    <location>
        <begin position="289"/>
        <end position="311"/>
    </location>
</feature>
<reference evidence="14" key="1">
    <citation type="journal article" date="2020" name="Stud. Mycol.">
        <title>101 Dothideomycetes genomes: a test case for predicting lifestyles and emergence of pathogens.</title>
        <authorList>
            <person name="Haridas S."/>
            <person name="Albert R."/>
            <person name="Binder M."/>
            <person name="Bloem J."/>
            <person name="Labutti K."/>
            <person name="Salamov A."/>
            <person name="Andreopoulos B."/>
            <person name="Baker S."/>
            <person name="Barry K."/>
            <person name="Bills G."/>
            <person name="Bluhm B."/>
            <person name="Cannon C."/>
            <person name="Castanera R."/>
            <person name="Culley D."/>
            <person name="Daum C."/>
            <person name="Ezra D."/>
            <person name="Gonzalez J."/>
            <person name="Henrissat B."/>
            <person name="Kuo A."/>
            <person name="Liang C."/>
            <person name="Lipzen A."/>
            <person name="Lutzoni F."/>
            <person name="Magnuson J."/>
            <person name="Mondo S."/>
            <person name="Nolan M."/>
            <person name="Ohm R."/>
            <person name="Pangilinan J."/>
            <person name="Park H.-J."/>
            <person name="Ramirez L."/>
            <person name="Alfaro M."/>
            <person name="Sun H."/>
            <person name="Tritt A."/>
            <person name="Yoshinaga Y."/>
            <person name="Zwiers L.-H."/>
            <person name="Turgeon B."/>
            <person name="Goodwin S."/>
            <person name="Spatafora J."/>
            <person name="Crous P."/>
            <person name="Grigoriev I."/>
        </authorList>
    </citation>
    <scope>NUCLEOTIDE SEQUENCE</scope>
    <source>
        <strain evidence="14">CBS 627.86</strain>
    </source>
</reference>
<keyword evidence="5" id="KW-0325">Glycoprotein</keyword>
<keyword evidence="8" id="KW-0449">Lipoprotein</keyword>
<feature type="chain" id="PRO_5025349215" description="CFEM domain-containing protein" evidence="12">
    <location>
        <begin position="21"/>
        <end position="410"/>
    </location>
</feature>
<evidence type="ECO:0000313" key="15">
    <source>
        <dbReference type="Proteomes" id="UP000799770"/>
    </source>
</evidence>
<feature type="region of interest" description="Disordered" evidence="10">
    <location>
        <begin position="188"/>
        <end position="220"/>
    </location>
</feature>
<keyword evidence="5" id="KW-0336">GPI-anchor</keyword>
<dbReference type="OrthoDB" id="5426355at2759"/>
<comment type="similarity">
    <text evidence="3">Belongs to the RBT5 family.</text>
</comment>
<feature type="region of interest" description="Disordered" evidence="10">
    <location>
        <begin position="325"/>
        <end position="410"/>
    </location>
</feature>
<evidence type="ECO:0000256" key="2">
    <source>
        <dbReference type="ARBA" id="ARBA00004613"/>
    </source>
</evidence>
<evidence type="ECO:0000256" key="1">
    <source>
        <dbReference type="ARBA" id="ARBA00004589"/>
    </source>
</evidence>
<evidence type="ECO:0000256" key="5">
    <source>
        <dbReference type="ARBA" id="ARBA00022622"/>
    </source>
</evidence>
<keyword evidence="4" id="KW-0964">Secreted</keyword>
<keyword evidence="11" id="KW-0812">Transmembrane</keyword>
<evidence type="ECO:0000256" key="3">
    <source>
        <dbReference type="ARBA" id="ARBA00010031"/>
    </source>
</evidence>
<feature type="transmembrane region" description="Helical" evidence="11">
    <location>
        <begin position="157"/>
        <end position="178"/>
    </location>
</feature>
<evidence type="ECO:0000256" key="6">
    <source>
        <dbReference type="ARBA" id="ARBA00022729"/>
    </source>
</evidence>
<dbReference type="InterPro" id="IPR008427">
    <property type="entry name" value="Extracellular_membr_CFEM_dom"/>
</dbReference>
<feature type="compositionally biased region" description="Polar residues" evidence="10">
    <location>
        <begin position="346"/>
        <end position="367"/>
    </location>
</feature>
<keyword evidence="7" id="KW-1015">Disulfide bond</keyword>
<keyword evidence="15" id="KW-1185">Reference proteome</keyword>
<evidence type="ECO:0000256" key="10">
    <source>
        <dbReference type="SAM" id="MobiDB-lite"/>
    </source>
</evidence>
<evidence type="ECO:0000256" key="12">
    <source>
        <dbReference type="SAM" id="SignalP"/>
    </source>
</evidence>
<feature type="signal peptide" evidence="12">
    <location>
        <begin position="1"/>
        <end position="20"/>
    </location>
</feature>
<evidence type="ECO:0000256" key="8">
    <source>
        <dbReference type="ARBA" id="ARBA00023288"/>
    </source>
</evidence>
<comment type="caution">
    <text evidence="9">Lacks conserved residue(s) required for the propagation of feature annotation.</text>
</comment>
<keyword evidence="6 12" id="KW-0732">Signal</keyword>